<feature type="transmembrane region" description="Helical" evidence="1">
    <location>
        <begin position="6"/>
        <end position="25"/>
    </location>
</feature>
<evidence type="ECO:0000256" key="1">
    <source>
        <dbReference type="SAM" id="Phobius"/>
    </source>
</evidence>
<feature type="transmembrane region" description="Helical" evidence="1">
    <location>
        <begin position="34"/>
        <end position="53"/>
    </location>
</feature>
<dbReference type="Proteomes" id="UP000181728">
    <property type="component" value="Unassembled WGS sequence"/>
</dbReference>
<evidence type="ECO:0000313" key="2">
    <source>
        <dbReference type="EMBL" id="OIM21488.1"/>
    </source>
</evidence>
<protein>
    <submittedName>
        <fullName evidence="2">Uncharacterized protein</fullName>
    </submittedName>
</protein>
<dbReference type="EMBL" id="MLOK01000035">
    <property type="protein sequence ID" value="OIM21488.1"/>
    <property type="molecule type" value="Genomic_DNA"/>
</dbReference>
<evidence type="ECO:0000313" key="5">
    <source>
        <dbReference type="Proteomes" id="UP000294726"/>
    </source>
</evidence>
<reference evidence="3 5" key="2">
    <citation type="submission" date="2018-08" db="EMBL/GenBank/DDBJ databases">
        <authorList>
            <person name="Lorentzen P. G. S. M."/>
        </authorList>
    </citation>
    <scope>NUCLEOTIDE SEQUENCE [LARGE SCALE GENOMIC DNA]</scope>
    <source>
        <strain evidence="3 5">CRBO_1381</strain>
    </source>
</reference>
<evidence type="ECO:0000313" key="3">
    <source>
        <dbReference type="EMBL" id="VDB97891.1"/>
    </source>
</evidence>
<name>A0A6N4A374_OENOE</name>
<accession>A0A6N4A374</accession>
<organism evidence="2 4">
    <name type="scientific">Oenococcus oeni</name>
    <name type="common">Leuconostoc oenos</name>
    <dbReference type="NCBI Taxonomy" id="1247"/>
    <lineage>
        <taxon>Bacteria</taxon>
        <taxon>Bacillati</taxon>
        <taxon>Bacillota</taxon>
        <taxon>Bacilli</taxon>
        <taxon>Lactobacillales</taxon>
        <taxon>Lactobacillaceae</taxon>
        <taxon>Oenococcus</taxon>
    </lineage>
</organism>
<reference evidence="2 4" key="1">
    <citation type="journal article" date="2016" name="BMC Genomics">
        <title>Consensus pan-genome assembly of the specialised wine bacterium Oenococcus oeni.</title>
        <authorList>
            <person name="Sternes P.R."/>
            <person name="Borneman A.R."/>
        </authorList>
    </citation>
    <scope>NUCLEOTIDE SEQUENCE [LARGE SCALE GENOMIC DNA]</scope>
    <source>
        <strain evidence="2 4">AWRIB661</strain>
    </source>
</reference>
<keyword evidence="1" id="KW-0812">Transmembrane</keyword>
<dbReference type="AlphaFoldDB" id="A0A6N4A374"/>
<dbReference type="Proteomes" id="UP000294726">
    <property type="component" value="Chromosome"/>
</dbReference>
<sequence length="181" mass="20600">MSLLGFSALTIAIFSFLFYLSCVLLKKNKKYKSIALAIIPISILLVIISGLVGNGQRKFAGVNFNKEKIVTINEIIKRERILSDDIVNSDDDNEKYQKKINFDEKALNSSCREMSGRNLCDEQANDLLSVQGLRTRYEKICMMRYFISDENNKSIAFSMKNISRRQAEEISATMTHGVFGY</sequence>
<keyword evidence="1" id="KW-0472">Membrane</keyword>
<dbReference type="RefSeq" id="WP_032818837.1">
    <property type="nucleotide sequence ID" value="NZ_LR031358.1"/>
</dbReference>
<dbReference type="EMBL" id="LR031358">
    <property type="protein sequence ID" value="VDB97891.1"/>
    <property type="molecule type" value="Genomic_DNA"/>
</dbReference>
<keyword evidence="1" id="KW-1133">Transmembrane helix</keyword>
<evidence type="ECO:0000313" key="4">
    <source>
        <dbReference type="Proteomes" id="UP000181728"/>
    </source>
</evidence>
<gene>
    <name evidence="2" type="ORF">ATX59_03910</name>
    <name evidence="3" type="ORF">OENI_0785</name>
</gene>
<proteinExistence type="predicted"/>